<evidence type="ECO:0000313" key="1">
    <source>
        <dbReference type="EMBL" id="ASD63076.1"/>
    </source>
</evidence>
<proteinExistence type="predicted"/>
<dbReference type="RefSeq" id="WP_088564657.1">
    <property type="nucleotide sequence ID" value="NZ_CP020946.1"/>
</dbReference>
<reference evidence="1 2" key="1">
    <citation type="submission" date="2017-04" db="EMBL/GenBank/DDBJ databases">
        <title>Whole genome sequence of Bdellovibrio bacteriovorus strain SSB218315.</title>
        <authorList>
            <person name="Oyedara O."/>
            <person name="Rodriguez-Perez M.A."/>
        </authorList>
    </citation>
    <scope>NUCLEOTIDE SEQUENCE [LARGE SCALE GENOMIC DNA]</scope>
    <source>
        <strain evidence="1 2">SSB218315</strain>
    </source>
</reference>
<dbReference type="AlphaFoldDB" id="A0A1Z3N6J9"/>
<dbReference type="OrthoDB" id="5292297at2"/>
<protein>
    <recommendedName>
        <fullName evidence="3">Lipoprotein</fullName>
    </recommendedName>
</protein>
<gene>
    <name evidence="1" type="ORF">B9G79_05585</name>
</gene>
<organism evidence="1 2">
    <name type="scientific">Bdellovibrio bacteriovorus</name>
    <dbReference type="NCBI Taxonomy" id="959"/>
    <lineage>
        <taxon>Bacteria</taxon>
        <taxon>Pseudomonadati</taxon>
        <taxon>Bdellovibrionota</taxon>
        <taxon>Bdellovibrionia</taxon>
        <taxon>Bdellovibrionales</taxon>
        <taxon>Pseudobdellovibrionaceae</taxon>
        <taxon>Bdellovibrio</taxon>
    </lineage>
</organism>
<accession>A0A1Z3N6J9</accession>
<evidence type="ECO:0000313" key="2">
    <source>
        <dbReference type="Proteomes" id="UP000197003"/>
    </source>
</evidence>
<sequence length="244" mass="27891">MRRLIQLTFFVVTLSLLACQSKEEPLTRESRLSKGYQLIDQGRWGEAIEYLTKLEQQDPHLHVRLALASAYAGRAGVRIEKIYSFVVVRNLLPTAVSLAAVRVDQKTQELMQSLGRYAAQWEKIPEVKASGREDLTQALQVLADQPEAGARLYAATLRVVLLKSVVNEGLLNWQVVRSQKICSDIVQPYYEWALQLLEHLIVISQDLTSAFPEKKAEFSRYTEDLQKFKKEAETVPWPQEKICF</sequence>
<name>A0A1Z3N6J9_BDEBC</name>
<evidence type="ECO:0008006" key="3">
    <source>
        <dbReference type="Google" id="ProtNLM"/>
    </source>
</evidence>
<dbReference type="Proteomes" id="UP000197003">
    <property type="component" value="Chromosome"/>
</dbReference>
<dbReference type="EMBL" id="CP020946">
    <property type="protein sequence ID" value="ASD63076.1"/>
    <property type="molecule type" value="Genomic_DNA"/>
</dbReference>
<dbReference type="PROSITE" id="PS51257">
    <property type="entry name" value="PROKAR_LIPOPROTEIN"/>
    <property type="match status" value="1"/>
</dbReference>